<dbReference type="Pfam" id="PF01966">
    <property type="entry name" value="HD"/>
    <property type="match status" value="1"/>
</dbReference>
<feature type="transmembrane region" description="Helical" evidence="1">
    <location>
        <begin position="355"/>
        <end position="371"/>
    </location>
</feature>
<gene>
    <name evidence="3" type="ORF">E6K80_03305</name>
</gene>
<dbReference type="Proteomes" id="UP000319836">
    <property type="component" value="Unassembled WGS sequence"/>
</dbReference>
<protein>
    <submittedName>
        <fullName evidence="3">HDIG domain-containing protein</fullName>
    </submittedName>
</protein>
<dbReference type="CDD" id="cd00077">
    <property type="entry name" value="HDc"/>
    <property type="match status" value="1"/>
</dbReference>
<evidence type="ECO:0000313" key="4">
    <source>
        <dbReference type="Proteomes" id="UP000319836"/>
    </source>
</evidence>
<feature type="transmembrane region" description="Helical" evidence="1">
    <location>
        <begin position="405"/>
        <end position="422"/>
    </location>
</feature>
<dbReference type="InterPro" id="IPR006674">
    <property type="entry name" value="HD_domain"/>
</dbReference>
<dbReference type="InterPro" id="IPR011624">
    <property type="entry name" value="Metal-dep_PHydrolase_7TM_extra"/>
</dbReference>
<dbReference type="SUPFAM" id="SSF109604">
    <property type="entry name" value="HD-domain/PDEase-like"/>
    <property type="match status" value="1"/>
</dbReference>
<dbReference type="PANTHER" id="PTHR36442:SF1">
    <property type="entry name" value="CYCLIC-DI-AMP PHOSPHODIESTERASE PGPH"/>
    <property type="match status" value="1"/>
</dbReference>
<name>A0A538U8K4_UNCEI</name>
<keyword evidence="1" id="KW-0812">Transmembrane</keyword>
<sequence length="710" mass="78545">MALLGLAAGLPGSGRTRDRYRYNAGDIARERVVAPFDFRVQKEEGELRRQQQDAAAAVPPVMAVDPRIASETLNRFSAYQERVLATVMALESSPGERARQLRSLGVPLSDEAAQALAAPGRAKKALRELGAVLNEIDVAGVVMEKRNGLLLGYRNVNLREGDVEAPRPASMLYDRREALARIDERARAAFAGDPQGARLLNEMAGPFIQPNIVYDQQETDYRRIQAQGAVPTMVGFVQKDELIVDANQKVEGSPLLKLRSLRNLELARQSRSEFLYPPVARMLLMLLFMAVFGSYLRTELPGVFRDNAMLAMFTLLTVAVMVMAQLEVGVLGLSEFTVPLALAPLVAASLMEKRPALVFTLLLTVATASVVELRSTFIPVAVMGGVTAVYSVSRLRHRWHFGRAFFTIALANLAAILAWDLARQPSPQLLARDAAWGGLNAFLSVSLAFMLLPMVEHLFGLTSDITLLELSDLNRPLLKRLQLEAPGTYHHSMIVGSLAEAAAEAIGANSLLARVCAYYHDIGKLSKPEYYAENEPAFARSRHERLTPSMSTLVVKSHIGEGLEMARKDRLPRAVQNAIPEHHGTMVMAFFYHKALEQDPMARREDFCYPGPKPRSKETAILMLADGVEGASRALEEPTPSRIRGLVTRILQERVQDGQLDECGLTLSELARIREAFIPVLTSIFHVRAPYPEDPRRRQKTDVDLRKEST</sequence>
<evidence type="ECO:0000313" key="3">
    <source>
        <dbReference type="EMBL" id="TMQ72228.1"/>
    </source>
</evidence>
<evidence type="ECO:0000256" key="1">
    <source>
        <dbReference type="SAM" id="Phobius"/>
    </source>
</evidence>
<dbReference type="AlphaFoldDB" id="A0A538U8K4"/>
<dbReference type="Pfam" id="PF07698">
    <property type="entry name" value="7TM-7TMR_HD"/>
    <property type="match status" value="1"/>
</dbReference>
<dbReference type="Gene3D" id="1.10.3210.10">
    <property type="entry name" value="Hypothetical protein af1432"/>
    <property type="match status" value="1"/>
</dbReference>
<dbReference type="NCBIfam" id="TIGR00277">
    <property type="entry name" value="HDIG"/>
    <property type="match status" value="1"/>
</dbReference>
<dbReference type="InterPro" id="IPR011621">
    <property type="entry name" value="Metal-dep_PHydrolase_7TM_intra"/>
</dbReference>
<dbReference type="InterPro" id="IPR052722">
    <property type="entry name" value="PgpH_phosphodiesterase"/>
</dbReference>
<dbReference type="InterPro" id="IPR003607">
    <property type="entry name" value="HD/PDEase_dom"/>
</dbReference>
<accession>A0A538U8K4</accession>
<dbReference type="SMART" id="SM00471">
    <property type="entry name" value="HDc"/>
    <property type="match status" value="1"/>
</dbReference>
<feature type="domain" description="HD/PDEase" evidence="2">
    <location>
        <begin position="484"/>
        <end position="640"/>
    </location>
</feature>
<feature type="transmembrane region" description="Helical" evidence="1">
    <location>
        <begin position="274"/>
        <end position="296"/>
    </location>
</feature>
<reference evidence="3 4" key="1">
    <citation type="journal article" date="2019" name="Nat. Microbiol.">
        <title>Mediterranean grassland soil C-N compound turnover is dependent on rainfall and depth, and is mediated by genomically divergent microorganisms.</title>
        <authorList>
            <person name="Diamond S."/>
            <person name="Andeer P.F."/>
            <person name="Li Z."/>
            <person name="Crits-Christoph A."/>
            <person name="Burstein D."/>
            <person name="Anantharaman K."/>
            <person name="Lane K.R."/>
            <person name="Thomas B.C."/>
            <person name="Pan C."/>
            <person name="Northen T.R."/>
            <person name="Banfield J.F."/>
        </authorList>
    </citation>
    <scope>NUCLEOTIDE SEQUENCE [LARGE SCALE GENOMIC DNA]</scope>
    <source>
        <strain evidence="3">WS_10</strain>
    </source>
</reference>
<keyword evidence="1" id="KW-1133">Transmembrane helix</keyword>
<comment type="caution">
    <text evidence="3">The sequence shown here is derived from an EMBL/GenBank/DDBJ whole genome shotgun (WGS) entry which is preliminary data.</text>
</comment>
<dbReference type="InterPro" id="IPR006675">
    <property type="entry name" value="HDIG_dom"/>
</dbReference>
<dbReference type="PANTHER" id="PTHR36442">
    <property type="entry name" value="CYCLIC-DI-AMP PHOSPHODIESTERASE PGPH"/>
    <property type="match status" value="1"/>
</dbReference>
<dbReference type="Pfam" id="PF07697">
    <property type="entry name" value="7TMR-HDED"/>
    <property type="match status" value="1"/>
</dbReference>
<feature type="transmembrane region" description="Helical" evidence="1">
    <location>
        <begin position="308"/>
        <end position="324"/>
    </location>
</feature>
<dbReference type="EMBL" id="VBPA01000072">
    <property type="protein sequence ID" value="TMQ72228.1"/>
    <property type="molecule type" value="Genomic_DNA"/>
</dbReference>
<proteinExistence type="predicted"/>
<organism evidence="3 4">
    <name type="scientific">Eiseniibacteriota bacterium</name>
    <dbReference type="NCBI Taxonomy" id="2212470"/>
    <lineage>
        <taxon>Bacteria</taxon>
        <taxon>Candidatus Eiseniibacteriota</taxon>
    </lineage>
</organism>
<evidence type="ECO:0000259" key="2">
    <source>
        <dbReference type="SMART" id="SM00471"/>
    </source>
</evidence>
<keyword evidence="1" id="KW-0472">Membrane</keyword>